<name>A0AAD6AGN0_9TELE</name>
<dbReference type="Proteomes" id="UP001219934">
    <property type="component" value="Unassembled WGS sequence"/>
</dbReference>
<comment type="caution">
    <text evidence="1">The sequence shown here is derived from an EMBL/GenBank/DDBJ whole genome shotgun (WGS) entry which is preliminary data.</text>
</comment>
<reference evidence="1" key="1">
    <citation type="submission" date="2022-11" db="EMBL/GenBank/DDBJ databases">
        <title>Chromosome-level genome of Pogonophryne albipinna.</title>
        <authorList>
            <person name="Jo E."/>
        </authorList>
    </citation>
    <scope>NUCLEOTIDE SEQUENCE</scope>
    <source>
        <strain evidence="1">SGF0006</strain>
        <tissue evidence="1">Muscle</tissue>
    </source>
</reference>
<feature type="non-terminal residue" evidence="1">
    <location>
        <position position="68"/>
    </location>
</feature>
<dbReference type="EMBL" id="JAPTMU010000022">
    <property type="protein sequence ID" value="KAJ4924459.1"/>
    <property type="molecule type" value="Genomic_DNA"/>
</dbReference>
<evidence type="ECO:0000313" key="2">
    <source>
        <dbReference type="Proteomes" id="UP001219934"/>
    </source>
</evidence>
<dbReference type="AlphaFoldDB" id="A0AAD6AGN0"/>
<gene>
    <name evidence="1" type="ORF">JOQ06_003415</name>
</gene>
<organism evidence="1 2">
    <name type="scientific">Pogonophryne albipinna</name>
    <dbReference type="NCBI Taxonomy" id="1090488"/>
    <lineage>
        <taxon>Eukaryota</taxon>
        <taxon>Metazoa</taxon>
        <taxon>Chordata</taxon>
        <taxon>Craniata</taxon>
        <taxon>Vertebrata</taxon>
        <taxon>Euteleostomi</taxon>
        <taxon>Actinopterygii</taxon>
        <taxon>Neopterygii</taxon>
        <taxon>Teleostei</taxon>
        <taxon>Neoteleostei</taxon>
        <taxon>Acanthomorphata</taxon>
        <taxon>Eupercaria</taxon>
        <taxon>Perciformes</taxon>
        <taxon>Notothenioidei</taxon>
        <taxon>Pogonophryne</taxon>
    </lineage>
</organism>
<protein>
    <submittedName>
        <fullName evidence="1">Uncharacterized protein</fullName>
    </submittedName>
</protein>
<keyword evidence="2" id="KW-1185">Reference proteome</keyword>
<sequence length="68" mass="7766">MAESGTCWETLAHCQYPSVYLAAKMEVMMENKRSSQRPLKMNEETEQITQGFAMHSGHPRPQVERAPV</sequence>
<accession>A0AAD6AGN0</accession>
<proteinExistence type="predicted"/>
<evidence type="ECO:0000313" key="1">
    <source>
        <dbReference type="EMBL" id="KAJ4924459.1"/>
    </source>
</evidence>